<reference evidence="8" key="1">
    <citation type="submission" date="2018-05" db="EMBL/GenBank/DDBJ databases">
        <authorList>
            <person name="Li Y."/>
        </authorList>
    </citation>
    <scope>NUCLEOTIDE SEQUENCE [LARGE SCALE GENOMIC DNA]</scope>
    <source>
        <strain evidence="8">3d-2-2</strain>
    </source>
</reference>
<dbReference type="FunFam" id="3.40.50.300:FF:000134">
    <property type="entry name" value="Iron-enterobactin ABC transporter ATP-binding protein"/>
    <property type="match status" value="1"/>
</dbReference>
<sequence>MSLLALRAVSVGYGTRTVLSDIDLLLEPQTVLCLLGANGCGKTTLLKTILGLIPASYGEIRIEGRPQADWSRTALARRIGYVPQAHHGVFPFTVEQVVLMGRTAHLPWHATPRTADIDIARHSLELLGIDHLHHRNYMHLSGGERQLVMIARALAQEPALLVMDEPTSSLDFGNQIRVLEHIDQLRAQGLSILLTTHQPEQAARLADRLVLLHQGHILAQGMPGDVLTPAHLARIYGLTEHTVTAHLPHLFPSAPADVRHREAP</sequence>
<accession>A0A2V1JUQ5</accession>
<evidence type="ECO:0000256" key="2">
    <source>
        <dbReference type="ARBA" id="ARBA00022448"/>
    </source>
</evidence>
<dbReference type="SMART" id="SM00382">
    <property type="entry name" value="AAA"/>
    <property type="match status" value="1"/>
</dbReference>
<evidence type="ECO:0000256" key="4">
    <source>
        <dbReference type="ARBA" id="ARBA00022741"/>
    </source>
</evidence>
<name>A0A2V1JUQ5_9BURK</name>
<evidence type="ECO:0000256" key="3">
    <source>
        <dbReference type="ARBA" id="ARBA00022475"/>
    </source>
</evidence>
<comment type="caution">
    <text evidence="7">The sequence shown here is derived from an EMBL/GenBank/DDBJ whole genome shotgun (WGS) entry which is preliminary data.</text>
</comment>
<dbReference type="InterPro" id="IPR003439">
    <property type="entry name" value="ABC_transporter-like_ATP-bd"/>
</dbReference>
<keyword evidence="3" id="KW-1003">Cell membrane</keyword>
<dbReference type="PROSITE" id="PS50893">
    <property type="entry name" value="ABC_TRANSPORTER_2"/>
    <property type="match status" value="1"/>
</dbReference>
<protein>
    <submittedName>
        <fullName evidence="7">ABC transporter ATP-binding protein</fullName>
    </submittedName>
</protein>
<evidence type="ECO:0000313" key="8">
    <source>
        <dbReference type="Proteomes" id="UP000245212"/>
    </source>
</evidence>
<keyword evidence="4" id="KW-0547">Nucleotide-binding</keyword>
<evidence type="ECO:0000256" key="1">
    <source>
        <dbReference type="ARBA" id="ARBA00005417"/>
    </source>
</evidence>
<dbReference type="PANTHER" id="PTHR42734">
    <property type="entry name" value="METAL TRANSPORT SYSTEM ATP-BINDING PROTEIN TM_0124-RELATED"/>
    <property type="match status" value="1"/>
</dbReference>
<proteinExistence type="inferred from homology"/>
<keyword evidence="5 7" id="KW-0067">ATP-binding</keyword>
<evidence type="ECO:0000259" key="6">
    <source>
        <dbReference type="PROSITE" id="PS50893"/>
    </source>
</evidence>
<dbReference type="AlphaFoldDB" id="A0A2V1JUQ5"/>
<dbReference type="InterPro" id="IPR017871">
    <property type="entry name" value="ABC_transporter-like_CS"/>
</dbReference>
<evidence type="ECO:0000256" key="5">
    <source>
        <dbReference type="ARBA" id="ARBA00022840"/>
    </source>
</evidence>
<dbReference type="Gene3D" id="3.40.50.300">
    <property type="entry name" value="P-loop containing nucleotide triphosphate hydrolases"/>
    <property type="match status" value="1"/>
</dbReference>
<dbReference type="GO" id="GO:0005524">
    <property type="term" value="F:ATP binding"/>
    <property type="evidence" value="ECO:0007669"/>
    <property type="project" value="UniProtKB-KW"/>
</dbReference>
<dbReference type="Proteomes" id="UP000245212">
    <property type="component" value="Unassembled WGS sequence"/>
</dbReference>
<dbReference type="CDD" id="cd03214">
    <property type="entry name" value="ABC_Iron-Siderophores_B12_Hemin"/>
    <property type="match status" value="1"/>
</dbReference>
<dbReference type="SUPFAM" id="SSF52540">
    <property type="entry name" value="P-loop containing nucleoside triphosphate hydrolases"/>
    <property type="match status" value="1"/>
</dbReference>
<dbReference type="RefSeq" id="WP_109062630.1">
    <property type="nucleotide sequence ID" value="NZ_QETA01000006.1"/>
</dbReference>
<dbReference type="Pfam" id="PF00005">
    <property type="entry name" value="ABC_tran"/>
    <property type="match status" value="1"/>
</dbReference>
<feature type="domain" description="ABC transporter" evidence="6">
    <location>
        <begin position="4"/>
        <end position="239"/>
    </location>
</feature>
<evidence type="ECO:0000313" key="7">
    <source>
        <dbReference type="EMBL" id="PWF21814.1"/>
    </source>
</evidence>
<gene>
    <name evidence="7" type="ORF">DD235_13505</name>
</gene>
<comment type="similarity">
    <text evidence="1">Belongs to the ABC transporter superfamily.</text>
</comment>
<dbReference type="EMBL" id="QETA01000006">
    <property type="protein sequence ID" value="PWF21814.1"/>
    <property type="molecule type" value="Genomic_DNA"/>
</dbReference>
<keyword evidence="8" id="KW-1185">Reference proteome</keyword>
<dbReference type="GO" id="GO:0016887">
    <property type="term" value="F:ATP hydrolysis activity"/>
    <property type="evidence" value="ECO:0007669"/>
    <property type="project" value="InterPro"/>
</dbReference>
<dbReference type="InterPro" id="IPR027417">
    <property type="entry name" value="P-loop_NTPase"/>
</dbReference>
<dbReference type="InterPro" id="IPR050153">
    <property type="entry name" value="Metal_Ion_Import_ABC"/>
</dbReference>
<keyword evidence="2" id="KW-0813">Transport</keyword>
<keyword evidence="3" id="KW-0472">Membrane</keyword>
<dbReference type="InterPro" id="IPR003593">
    <property type="entry name" value="AAA+_ATPase"/>
</dbReference>
<organism evidence="7 8">
    <name type="scientific">Corticimicrobacter populi</name>
    <dbReference type="NCBI Taxonomy" id="2175229"/>
    <lineage>
        <taxon>Bacteria</taxon>
        <taxon>Pseudomonadati</taxon>
        <taxon>Pseudomonadota</taxon>
        <taxon>Betaproteobacteria</taxon>
        <taxon>Burkholderiales</taxon>
        <taxon>Alcaligenaceae</taxon>
        <taxon>Corticimicrobacter</taxon>
    </lineage>
</organism>
<dbReference type="PROSITE" id="PS00211">
    <property type="entry name" value="ABC_TRANSPORTER_1"/>
    <property type="match status" value="1"/>
</dbReference>
<dbReference type="PANTHER" id="PTHR42734:SF6">
    <property type="entry name" value="MOLYBDATE IMPORT ATP-BINDING PROTEIN MOLC"/>
    <property type="match status" value="1"/>
</dbReference>